<feature type="binding site" evidence="3">
    <location>
        <position position="216"/>
    </location>
    <ligand>
        <name>Mg(2+)</name>
        <dbReference type="ChEBI" id="CHEBI:18420"/>
    </ligand>
</feature>
<evidence type="ECO:0000256" key="3">
    <source>
        <dbReference type="HAMAP-Rule" id="MF_03190"/>
    </source>
</evidence>
<dbReference type="NCBIfam" id="TIGR01983">
    <property type="entry name" value="UbiG"/>
    <property type="match status" value="1"/>
</dbReference>
<dbReference type="GO" id="GO:0031314">
    <property type="term" value="C:extrinsic component of mitochondrial inner membrane"/>
    <property type="evidence" value="ECO:0007669"/>
    <property type="project" value="UniProtKB-UniRule"/>
</dbReference>
<sequence>MFSNVRGLKVVLKRLDCHTRLNNGGLIYEPIGGKFHWTSKRLVHNKLDTMRVEPISTGLIYQQTTRHTSTSKKADGLNKPPYGQETNTATNLDPLDVFRRNATKWWSGKEFSLLRSMNEIRLPFIVNGLGKPIHEAKLMDVGCGGGILSEPLARLGANVTGIDPVFESINQAQLHAQTDPDLKERLKYRNCNIEDLSAHPEHMEAYDGLIASEVLEHIENVEDFLLHCTKVLKPNGSLFITTINQTPLSWLGVIFFGEYVLKQLPKGTHTYDMFVNVKGLKVMLERMGYHIRLVNGFMYEPIGGKFHWTPTTLTHYAMHAVKVKPISTGLNYQQKRHAPKNKKADRPKRPLDDQEMSTVIDIAAYRQKVEAIINEFKDHLDTKLTTRANTSTFETLKVTLDGLNEPLELRDIAQISMKGENLIVINLSTMPEAVKPTVKALTSLGNIMNPQIEVNNIFVPVPRVTREHRENLVAAAKKAATESKDKLRTLFSAFSAKAKVNKNGVSIDLVHDTIDNLQFDTSKRIQQIDTLLKTRADQLLNQGN</sequence>
<feature type="domain" description="Ribosome recycling factor" evidence="5">
    <location>
        <begin position="376"/>
        <end position="540"/>
    </location>
</feature>
<comment type="catalytic activity">
    <reaction evidence="3">
        <text>a 3-demethylubiquinone + S-adenosyl-L-methionine = a ubiquinone + S-adenosyl-L-homocysteine</text>
        <dbReference type="Rhea" id="RHEA:81215"/>
        <dbReference type="Rhea" id="RHEA-COMP:9565"/>
        <dbReference type="Rhea" id="RHEA-COMP:19654"/>
        <dbReference type="ChEBI" id="CHEBI:16389"/>
        <dbReference type="ChEBI" id="CHEBI:57856"/>
        <dbReference type="ChEBI" id="CHEBI:59789"/>
        <dbReference type="ChEBI" id="CHEBI:231825"/>
    </reaction>
</comment>
<dbReference type="PANTHER" id="PTHR20982:SF3">
    <property type="entry name" value="MITOCHONDRIAL RIBOSOME RECYCLING FACTOR PSEUDO 1"/>
    <property type="match status" value="1"/>
</dbReference>
<evidence type="ECO:0000259" key="5">
    <source>
        <dbReference type="Pfam" id="PF01765"/>
    </source>
</evidence>
<dbReference type="InterPro" id="IPR023584">
    <property type="entry name" value="Ribosome_recyc_fac_dom"/>
</dbReference>
<feature type="binding site" evidence="3">
    <location>
        <position position="213"/>
    </location>
    <ligand>
        <name>Mg(2+)</name>
        <dbReference type="ChEBI" id="CHEBI:18420"/>
    </ligand>
</feature>
<feature type="binding site" evidence="3">
    <location>
        <position position="121"/>
    </location>
    <ligand>
        <name>S-adenosyl-L-methionine</name>
        <dbReference type="ChEBI" id="CHEBI:59789"/>
    </ligand>
</feature>
<dbReference type="UniPathway" id="UPA00232"/>
<dbReference type="EMBL" id="GGYP01000382">
    <property type="protein sequence ID" value="MDE45153.1"/>
    <property type="molecule type" value="Transcribed_RNA"/>
</dbReference>
<keyword evidence="3" id="KW-0999">Mitochondrion inner membrane</keyword>
<keyword evidence="3" id="KW-0472">Membrane</keyword>
<dbReference type="Gene3D" id="3.40.50.150">
    <property type="entry name" value="Vaccinia Virus protein VP39"/>
    <property type="match status" value="1"/>
</dbReference>
<dbReference type="SUPFAM" id="SSF55194">
    <property type="entry name" value="Ribosome recycling factor, RRF"/>
    <property type="match status" value="1"/>
</dbReference>
<dbReference type="CDD" id="cd02440">
    <property type="entry name" value="AdoMet_MTases"/>
    <property type="match status" value="1"/>
</dbReference>
<feature type="binding site" evidence="3">
    <location>
        <position position="212"/>
    </location>
    <ligand>
        <name>S-adenosyl-L-methionine</name>
        <dbReference type="ChEBI" id="CHEBI:59789"/>
    </ligand>
</feature>
<dbReference type="GO" id="GO:0032259">
    <property type="term" value="P:methylation"/>
    <property type="evidence" value="ECO:0007669"/>
    <property type="project" value="UniProtKB-KW"/>
</dbReference>
<dbReference type="EC" id="2.1.1.-" evidence="3"/>
<feature type="binding site" evidence="3">
    <location>
        <position position="217"/>
    </location>
    <ligand>
        <name>Mg(2+)</name>
        <dbReference type="ChEBI" id="CHEBI:18420"/>
    </ligand>
</feature>
<evidence type="ECO:0000256" key="2">
    <source>
        <dbReference type="ARBA" id="ARBA00022917"/>
    </source>
</evidence>
<keyword evidence="3" id="KW-0496">Mitochondrion</keyword>
<dbReference type="Pfam" id="PF01765">
    <property type="entry name" value="RRF"/>
    <property type="match status" value="1"/>
</dbReference>
<keyword evidence="3" id="KW-0479">Metal-binding</keyword>
<keyword evidence="3 7" id="KW-0808">Transferase</keyword>
<dbReference type="Gene3D" id="1.10.132.20">
    <property type="entry name" value="Ribosome-recycling factor"/>
    <property type="match status" value="1"/>
</dbReference>
<evidence type="ECO:0000256" key="4">
    <source>
        <dbReference type="SAM" id="MobiDB-lite"/>
    </source>
</evidence>
<feature type="domain" description="Methyltransferase type 11" evidence="6">
    <location>
        <begin position="140"/>
        <end position="240"/>
    </location>
</feature>
<dbReference type="AlphaFoldDB" id="A0A6G1S5C7"/>
<feature type="binding site" evidence="3">
    <location>
        <position position="142"/>
    </location>
    <ligand>
        <name>S-adenosyl-L-methionine</name>
        <dbReference type="ChEBI" id="CHEBI:59789"/>
    </ligand>
</feature>
<comment type="cofactor">
    <cofactor evidence="3">
        <name>Mg(2+)</name>
        <dbReference type="ChEBI" id="CHEBI:18420"/>
    </cofactor>
</comment>
<dbReference type="EC" id="2.1.1.114" evidence="3"/>
<evidence type="ECO:0000313" key="7">
    <source>
        <dbReference type="EMBL" id="MDE45153.1"/>
    </source>
</evidence>
<dbReference type="InterPro" id="IPR013216">
    <property type="entry name" value="Methyltransf_11"/>
</dbReference>
<dbReference type="HAMAP" id="MF_00472">
    <property type="entry name" value="UbiG"/>
    <property type="match status" value="1"/>
</dbReference>
<accession>A0A6G1S5C7</accession>
<dbReference type="GO" id="GO:0006412">
    <property type="term" value="P:translation"/>
    <property type="evidence" value="ECO:0007669"/>
    <property type="project" value="UniProtKB-KW"/>
</dbReference>
<dbReference type="Pfam" id="PF08241">
    <property type="entry name" value="Methyltransf_11"/>
    <property type="match status" value="1"/>
</dbReference>
<comment type="subcellular location">
    <subcellularLocation>
        <location evidence="3">Mitochondrion inner membrane</location>
        <topology evidence="3">Peripheral membrane protein</topology>
        <orientation evidence="3">Matrix side</orientation>
    </subcellularLocation>
</comment>
<dbReference type="InterPro" id="IPR002661">
    <property type="entry name" value="Ribosome_recyc_fac"/>
</dbReference>
<feature type="region of interest" description="Disordered" evidence="4">
    <location>
        <begin position="64"/>
        <end position="85"/>
    </location>
</feature>
<organism evidence="7">
    <name type="scientific">Aceria tosichella</name>
    <name type="common">wheat curl mite</name>
    <dbReference type="NCBI Taxonomy" id="561515"/>
    <lineage>
        <taxon>Eukaryota</taxon>
        <taxon>Metazoa</taxon>
        <taxon>Ecdysozoa</taxon>
        <taxon>Arthropoda</taxon>
        <taxon>Chelicerata</taxon>
        <taxon>Arachnida</taxon>
        <taxon>Acari</taxon>
        <taxon>Acariformes</taxon>
        <taxon>Trombidiformes</taxon>
        <taxon>Prostigmata</taxon>
        <taxon>Eupodina</taxon>
        <taxon>Eriophyoidea</taxon>
        <taxon>Eriophyidae</taxon>
        <taxon>Eriophyinae</taxon>
        <taxon>Aceriini</taxon>
        <taxon>Aceria</taxon>
    </lineage>
</organism>
<dbReference type="GO" id="GO:0061542">
    <property type="term" value="F:3-demethylubiquinol 3-O-methyltransferase activity"/>
    <property type="evidence" value="ECO:0007669"/>
    <property type="project" value="UniProtKB-UniRule"/>
</dbReference>
<evidence type="ECO:0000256" key="1">
    <source>
        <dbReference type="ARBA" id="ARBA00005912"/>
    </source>
</evidence>
<dbReference type="InterPro" id="IPR029063">
    <property type="entry name" value="SAM-dependent_MTases_sf"/>
</dbReference>
<proteinExistence type="inferred from homology"/>
<keyword evidence="3" id="KW-0460">Magnesium</keyword>
<comment type="pathway">
    <text evidence="3">Cofactor biosynthesis; ubiquinone biosynthesis.</text>
</comment>
<comment type="catalytic activity">
    <reaction evidence="3">
        <text>a 3,4-dihydroxy-5-(all-trans-polyprenyl)benzoate + S-adenosyl-L-methionine = a 4-hydroxy-3-methoxy-5-(all-trans-polyprenyl)benzoate + S-adenosyl-L-homocysteine + H(+)</text>
        <dbReference type="Rhea" id="RHEA:44452"/>
        <dbReference type="Rhea" id="RHEA-COMP:10930"/>
        <dbReference type="Rhea" id="RHEA-COMP:10931"/>
        <dbReference type="ChEBI" id="CHEBI:15378"/>
        <dbReference type="ChEBI" id="CHEBI:57856"/>
        <dbReference type="ChEBI" id="CHEBI:59789"/>
        <dbReference type="ChEBI" id="CHEBI:64694"/>
        <dbReference type="ChEBI" id="CHEBI:84443"/>
        <dbReference type="EC" id="2.1.1.114"/>
    </reaction>
</comment>
<keyword evidence="2" id="KW-0648">Protein biosynthesis</keyword>
<keyword evidence="3" id="KW-0949">S-adenosyl-L-methionine</keyword>
<protein>
    <recommendedName>
        <fullName evidence="3">Ubiquinone biosynthesis O-methyltransferase, mitochondrial</fullName>
    </recommendedName>
    <alternativeName>
        <fullName evidence="3">3-demethylubiquinol 3-O-methyltransferase</fullName>
        <ecNumber evidence="3">2.1.1.64</ecNumber>
    </alternativeName>
    <alternativeName>
        <fullName evidence="3">3-demethylubiquinone 3-O-methyltransferase</fullName>
        <ecNumber evidence="3">2.1.1.-</ecNumber>
    </alternativeName>
    <alternativeName>
        <fullName evidence="3">Polyprenyldihydroxybenzoate methyltransferase</fullName>
        <ecNumber evidence="3">2.1.1.114</ecNumber>
    </alternativeName>
</protein>
<comment type="subunit">
    <text evidence="3">Component of a multi-subunit COQ enzyme complex.</text>
</comment>
<name>A0A6G1S5C7_9ACAR</name>
<dbReference type="PANTHER" id="PTHR20982">
    <property type="entry name" value="RIBOSOME RECYCLING FACTOR"/>
    <property type="match status" value="1"/>
</dbReference>
<dbReference type="InterPro" id="IPR010233">
    <property type="entry name" value="UbiG_MeTrfase"/>
</dbReference>
<dbReference type="GO" id="GO:0046872">
    <property type="term" value="F:metal ion binding"/>
    <property type="evidence" value="ECO:0007669"/>
    <property type="project" value="UniProtKB-KW"/>
</dbReference>
<reference evidence="7" key="1">
    <citation type="submission" date="2018-10" db="EMBL/GenBank/DDBJ databases">
        <title>Transcriptome assembly of Aceria tosichella (Wheat curl mite) Type 2.</title>
        <authorList>
            <person name="Scully E.D."/>
            <person name="Geib S.M."/>
            <person name="Palmer N.A."/>
            <person name="Gupta A.K."/>
            <person name="Sarath G."/>
            <person name="Tatineni S."/>
        </authorList>
    </citation>
    <scope>NUCLEOTIDE SEQUENCE</scope>
    <source>
        <strain evidence="7">LincolnNE</strain>
    </source>
</reference>
<comment type="function">
    <text evidence="3">O-methyltransferase required for two non-consecutive steps during ubiquinone biosynthesis. Catalyzes the 2 O-methylation of 3,4-dihydroxy-5-(all-trans-polyprenyl)benzoic acid into 4-hydroxy-3-methoxy-5-(all-trans-polyprenyl)benzoic acid. Also catalyzes the last step of ubiquinone biosynthesis by mediating methylation of 3-demethylubiquinone into ubiquinone. Also able to mediate the methylation of 3-demethylubiquinol into ubiquinol.</text>
</comment>
<dbReference type="InterPro" id="IPR036191">
    <property type="entry name" value="RRF_sf"/>
</dbReference>
<feature type="compositionally biased region" description="Basic and acidic residues" evidence="4">
    <location>
        <begin position="342"/>
        <end position="352"/>
    </location>
</feature>
<dbReference type="GO" id="GO:0043023">
    <property type="term" value="F:ribosomal large subunit binding"/>
    <property type="evidence" value="ECO:0007669"/>
    <property type="project" value="TreeGrafter"/>
</dbReference>
<dbReference type="SUPFAM" id="SSF53335">
    <property type="entry name" value="S-adenosyl-L-methionine-dependent methyltransferases"/>
    <property type="match status" value="1"/>
</dbReference>
<keyword evidence="3 7" id="KW-0489">Methyltransferase</keyword>
<dbReference type="GO" id="GO:0010420">
    <property type="term" value="F:polyprenyldihydroxybenzoate methyltransferase activity"/>
    <property type="evidence" value="ECO:0007669"/>
    <property type="project" value="UniProtKB-UniRule"/>
</dbReference>
<comment type="catalytic activity">
    <reaction evidence="3">
        <text>a 3-demethylubiquinol + S-adenosyl-L-methionine = a ubiquinol + S-adenosyl-L-homocysteine + H(+)</text>
        <dbReference type="Rhea" id="RHEA:44380"/>
        <dbReference type="Rhea" id="RHEA-COMP:9566"/>
        <dbReference type="Rhea" id="RHEA-COMP:10914"/>
        <dbReference type="ChEBI" id="CHEBI:15378"/>
        <dbReference type="ChEBI" id="CHEBI:17976"/>
        <dbReference type="ChEBI" id="CHEBI:57856"/>
        <dbReference type="ChEBI" id="CHEBI:59789"/>
        <dbReference type="ChEBI" id="CHEBI:84422"/>
        <dbReference type="EC" id="2.1.1.64"/>
    </reaction>
</comment>
<gene>
    <name evidence="7" type="primary">Coq3</name>
    <name evidence="7" type="ORF">g.9149</name>
</gene>
<feature type="region of interest" description="Disordered" evidence="4">
    <location>
        <begin position="332"/>
        <end position="352"/>
    </location>
</feature>
<evidence type="ECO:0000259" key="6">
    <source>
        <dbReference type="Pfam" id="PF08241"/>
    </source>
</evidence>
<dbReference type="Gene3D" id="3.30.1360.40">
    <property type="match status" value="1"/>
</dbReference>
<dbReference type="EC" id="2.1.1.64" evidence="3"/>
<comment type="similarity">
    <text evidence="3">Belongs to the class I-like SAM-binding methyltransferase superfamily. UbiG/COQ3 family.</text>
</comment>
<feature type="binding site" evidence="3">
    <location>
        <position position="163"/>
    </location>
    <ligand>
        <name>S-adenosyl-L-methionine</name>
        <dbReference type="ChEBI" id="CHEBI:59789"/>
    </ligand>
</feature>
<keyword evidence="3" id="KW-0831">Ubiquinone biosynthesis</keyword>
<comment type="similarity">
    <text evidence="1">Belongs to the RRF family.</text>
</comment>